<dbReference type="PANTHER" id="PTHR12302">
    <property type="entry name" value="EBNA2 BINDING PROTEIN P100"/>
    <property type="match status" value="1"/>
</dbReference>
<keyword evidence="1" id="KW-0732">Signal</keyword>
<dbReference type="Proteomes" id="UP000245680">
    <property type="component" value="Unassembled WGS sequence"/>
</dbReference>
<feature type="signal peptide" evidence="1">
    <location>
        <begin position="1"/>
        <end position="22"/>
    </location>
</feature>
<feature type="chain" id="PRO_5015949755" evidence="1">
    <location>
        <begin position="23"/>
        <end position="226"/>
    </location>
</feature>
<evidence type="ECO:0000256" key="1">
    <source>
        <dbReference type="SAM" id="SignalP"/>
    </source>
</evidence>
<name>A0A2V2LJI4_9RHOB</name>
<accession>A0A2V2LJI4</accession>
<dbReference type="AlphaFoldDB" id="A0A2V2LJI4"/>
<reference evidence="3 4" key="1">
    <citation type="submission" date="2018-05" db="EMBL/GenBank/DDBJ databases">
        <title>Rhodobacteraceae gen. nov., sp. nov. isolated from sea water.</title>
        <authorList>
            <person name="Ren Y."/>
        </authorList>
    </citation>
    <scope>NUCLEOTIDE SEQUENCE [LARGE SCALE GENOMIC DNA]</scope>
    <source>
        <strain evidence="3 4">TG-679</strain>
    </source>
</reference>
<dbReference type="SUPFAM" id="SSF50199">
    <property type="entry name" value="Staphylococcal nuclease"/>
    <property type="match status" value="1"/>
</dbReference>
<evidence type="ECO:0000259" key="2">
    <source>
        <dbReference type="PROSITE" id="PS50830"/>
    </source>
</evidence>
<comment type="caution">
    <text evidence="3">The sequence shown here is derived from an EMBL/GenBank/DDBJ whole genome shotgun (WGS) entry which is preliminary data.</text>
</comment>
<dbReference type="EMBL" id="QGKU01000028">
    <property type="protein sequence ID" value="PWR03376.1"/>
    <property type="molecule type" value="Genomic_DNA"/>
</dbReference>
<organism evidence="3 4">
    <name type="scientific">Meridianimarinicoccus roseus</name>
    <dbReference type="NCBI Taxonomy" id="2072018"/>
    <lineage>
        <taxon>Bacteria</taxon>
        <taxon>Pseudomonadati</taxon>
        <taxon>Pseudomonadota</taxon>
        <taxon>Alphaproteobacteria</taxon>
        <taxon>Rhodobacterales</taxon>
        <taxon>Paracoccaceae</taxon>
        <taxon>Meridianimarinicoccus</taxon>
    </lineage>
</organism>
<protein>
    <submittedName>
        <fullName evidence="3">Succinoglycan biosynthesis protein</fullName>
    </submittedName>
</protein>
<proteinExistence type="predicted"/>
<sequence length="226" mass="24538">MKVYQTAILAAALSMSVAPASAARLTGVAEVIDGDTLKIGVTTVRLSGIDAPEAGQACERATGRPWRCDEAATGLLEELVTGQVTECEVEDADQYGRMISTCYADGVNLNEALVDAGLAWAFIRYSNTFAVSEQAARKAGLGIWREGSEPTAPWVYRANRWERAAASSPRPGCPIKGNINSKGERIYHTPWSPWYARTKINTEKGERYFCDEAEAVSAGWRAARSR</sequence>
<dbReference type="InterPro" id="IPR035437">
    <property type="entry name" value="SNase_OB-fold_sf"/>
</dbReference>
<dbReference type="PROSITE" id="PS50830">
    <property type="entry name" value="TNASE_3"/>
    <property type="match status" value="1"/>
</dbReference>
<feature type="domain" description="TNase-like" evidence="2">
    <location>
        <begin position="22"/>
        <end position="146"/>
    </location>
</feature>
<dbReference type="SMART" id="SM00318">
    <property type="entry name" value="SNc"/>
    <property type="match status" value="1"/>
</dbReference>
<dbReference type="PANTHER" id="PTHR12302:SF26">
    <property type="entry name" value="BLR1266 PROTEIN"/>
    <property type="match status" value="1"/>
</dbReference>
<evidence type="ECO:0000313" key="3">
    <source>
        <dbReference type="EMBL" id="PWR03376.1"/>
    </source>
</evidence>
<dbReference type="RefSeq" id="WP_109811003.1">
    <property type="nucleotide sequence ID" value="NZ_QGKU01000028.1"/>
</dbReference>
<dbReference type="OrthoDB" id="9805504at2"/>
<dbReference type="Gene3D" id="2.40.50.90">
    <property type="match status" value="1"/>
</dbReference>
<gene>
    <name evidence="3" type="ORF">DKT77_06945</name>
</gene>
<dbReference type="Pfam" id="PF00565">
    <property type="entry name" value="SNase"/>
    <property type="match status" value="1"/>
</dbReference>
<dbReference type="InterPro" id="IPR016071">
    <property type="entry name" value="Staphylococal_nuclease_OB-fold"/>
</dbReference>
<evidence type="ECO:0000313" key="4">
    <source>
        <dbReference type="Proteomes" id="UP000245680"/>
    </source>
</evidence>
<keyword evidence="4" id="KW-1185">Reference proteome</keyword>